<proteinExistence type="predicted"/>
<dbReference type="Proteomes" id="UP000194236">
    <property type="component" value="Unassembled WGS sequence"/>
</dbReference>
<gene>
    <name evidence="3" type="ORF">BLA29_006602</name>
</gene>
<feature type="non-terminal residue" evidence="3">
    <location>
        <position position="387"/>
    </location>
</feature>
<evidence type="ECO:0000313" key="3">
    <source>
        <dbReference type="EMBL" id="OTF76975.1"/>
    </source>
</evidence>
<dbReference type="AlphaFoldDB" id="A0A1Y3BCP9"/>
<evidence type="ECO:0000256" key="2">
    <source>
        <dbReference type="SAM" id="Phobius"/>
    </source>
</evidence>
<dbReference type="OrthoDB" id="10509667at2759"/>
<accession>A0A1Y3BCP9</accession>
<comment type="caution">
    <text evidence="3">The sequence shown here is derived from an EMBL/GenBank/DDBJ whole genome shotgun (WGS) entry which is preliminary data.</text>
</comment>
<feature type="region of interest" description="Disordered" evidence="1">
    <location>
        <begin position="169"/>
        <end position="197"/>
    </location>
</feature>
<evidence type="ECO:0000313" key="4">
    <source>
        <dbReference type="Proteomes" id="UP000194236"/>
    </source>
</evidence>
<keyword evidence="4" id="KW-1185">Reference proteome</keyword>
<keyword evidence="2" id="KW-1133">Transmembrane helix</keyword>
<feature type="region of interest" description="Disordered" evidence="1">
    <location>
        <begin position="245"/>
        <end position="267"/>
    </location>
</feature>
<keyword evidence="2" id="KW-0472">Membrane</keyword>
<protein>
    <submittedName>
        <fullName evidence="3">Uncharacterized protein</fullName>
    </submittedName>
</protein>
<evidence type="ECO:0000256" key="1">
    <source>
        <dbReference type="SAM" id="MobiDB-lite"/>
    </source>
</evidence>
<name>A0A1Y3BCP9_EURMA</name>
<reference evidence="3 4" key="1">
    <citation type="submission" date="2017-03" db="EMBL/GenBank/DDBJ databases">
        <title>Genome Survey of Euroglyphus maynei.</title>
        <authorList>
            <person name="Arlian L.G."/>
            <person name="Morgan M.S."/>
            <person name="Rider S.D."/>
        </authorList>
    </citation>
    <scope>NUCLEOTIDE SEQUENCE [LARGE SCALE GENOMIC DNA]</scope>
    <source>
        <strain evidence="3">Arlian Lab</strain>
        <tissue evidence="3">Whole body</tissue>
    </source>
</reference>
<feature type="region of interest" description="Disordered" evidence="1">
    <location>
        <begin position="348"/>
        <end position="387"/>
    </location>
</feature>
<organism evidence="3 4">
    <name type="scientific">Euroglyphus maynei</name>
    <name type="common">Mayne's house dust mite</name>
    <dbReference type="NCBI Taxonomy" id="6958"/>
    <lineage>
        <taxon>Eukaryota</taxon>
        <taxon>Metazoa</taxon>
        <taxon>Ecdysozoa</taxon>
        <taxon>Arthropoda</taxon>
        <taxon>Chelicerata</taxon>
        <taxon>Arachnida</taxon>
        <taxon>Acari</taxon>
        <taxon>Acariformes</taxon>
        <taxon>Sarcoptiformes</taxon>
        <taxon>Astigmata</taxon>
        <taxon>Psoroptidia</taxon>
        <taxon>Analgoidea</taxon>
        <taxon>Pyroglyphidae</taxon>
        <taxon>Pyroglyphinae</taxon>
        <taxon>Euroglyphus</taxon>
    </lineage>
</organism>
<dbReference type="EMBL" id="MUJZ01034916">
    <property type="protein sequence ID" value="OTF76975.1"/>
    <property type="molecule type" value="Genomic_DNA"/>
</dbReference>
<feature type="transmembrane region" description="Helical" evidence="2">
    <location>
        <begin position="12"/>
        <end position="30"/>
    </location>
</feature>
<keyword evidence="2" id="KW-0812">Transmembrane</keyword>
<sequence>MKNQQKAIYDRSIAYIAALCNAIITIFLRYDQIFRLFVPNYNFKVYDDELLHIFFYTKWKLTEEELLLKDLEYMHLKDRCDLLELKLQQQQRQHLKSIYENNGKFNGKNIVAAESYTAAAVKQQNPDNSNHSSTLTISSLNELVDSSTMTTIYGNIDRPLKIDLNSDDRQQNDMQQQQTRIPMNQQSTDDDNQHFIHFPSGSYWNNVEIRPDLNPHHPLKTFMLEKDYQQPRKQTQIDLINEQSETSKLSDYPKHQSSSSSPSCIDRTSFDFDTSKMNVDRALKYGQNNLNQKSNDLSIDGNNQTQQNMNKSSKMDETNLARYLSKIPSADINRPSIAKTIRYDDIGKKLPEPEMHNNSSSRKNPFKPNMNAHNEDERNRILISRLL</sequence>